<feature type="compositionally biased region" description="Gly residues" evidence="2">
    <location>
        <begin position="120"/>
        <end position="131"/>
    </location>
</feature>
<keyword evidence="3" id="KW-1133">Transmembrane helix</keyword>
<proteinExistence type="predicted"/>
<reference evidence="4" key="1">
    <citation type="journal article" date="2021" name="Proc. Natl. Acad. Sci. U.S.A.">
        <title>A Catalog of Tens of Thousands of Viruses from Human Metagenomes Reveals Hidden Associations with Chronic Diseases.</title>
        <authorList>
            <person name="Tisza M.J."/>
            <person name="Buck C.B."/>
        </authorList>
    </citation>
    <scope>NUCLEOTIDE SEQUENCE</scope>
    <source>
        <strain evidence="4">CtgaU3</strain>
    </source>
</reference>
<evidence type="ECO:0000313" key="4">
    <source>
        <dbReference type="EMBL" id="DAF98676.1"/>
    </source>
</evidence>
<feature type="transmembrane region" description="Helical" evidence="3">
    <location>
        <begin position="13"/>
        <end position="30"/>
    </location>
</feature>
<keyword evidence="1" id="KW-0175">Coiled coil</keyword>
<sequence length="157" mass="16731">MHDLDLPPFPAELIGAAFTVVASWIGWLFARAERTSDRRVAALEACTKSLTDRVATLERSRDEAEVARDLAEEEAHHLKVQMFRLEEYAEALIRWGASLVRLIAADLRPPAAPSPPAGFEGIGDLRGGGVPTGPPPTDAASGHVPGDAASGEDHSDT</sequence>
<accession>A0A8S5UW66</accession>
<keyword evidence="3" id="KW-0812">Transmembrane</keyword>
<evidence type="ECO:0000256" key="3">
    <source>
        <dbReference type="SAM" id="Phobius"/>
    </source>
</evidence>
<organism evidence="4">
    <name type="scientific">Siphoviridae sp. ctgaU3</name>
    <dbReference type="NCBI Taxonomy" id="2825609"/>
    <lineage>
        <taxon>Viruses</taxon>
        <taxon>Duplodnaviria</taxon>
        <taxon>Heunggongvirae</taxon>
        <taxon>Uroviricota</taxon>
        <taxon>Caudoviricetes</taxon>
    </lineage>
</organism>
<keyword evidence="3" id="KW-0472">Membrane</keyword>
<protein>
    <submittedName>
        <fullName evidence="4">Uncharacterized protein</fullName>
    </submittedName>
</protein>
<dbReference type="EMBL" id="BK016153">
    <property type="protein sequence ID" value="DAF98676.1"/>
    <property type="molecule type" value="Genomic_DNA"/>
</dbReference>
<evidence type="ECO:0000256" key="2">
    <source>
        <dbReference type="SAM" id="MobiDB-lite"/>
    </source>
</evidence>
<feature type="coiled-coil region" evidence="1">
    <location>
        <begin position="54"/>
        <end position="81"/>
    </location>
</feature>
<evidence type="ECO:0000256" key="1">
    <source>
        <dbReference type="SAM" id="Coils"/>
    </source>
</evidence>
<feature type="region of interest" description="Disordered" evidence="2">
    <location>
        <begin position="112"/>
        <end position="157"/>
    </location>
</feature>
<name>A0A8S5UW66_9CAUD</name>